<evidence type="ECO:0000256" key="1">
    <source>
        <dbReference type="SAM" id="Phobius"/>
    </source>
</evidence>
<feature type="transmembrane region" description="Helical" evidence="1">
    <location>
        <begin position="442"/>
        <end position="462"/>
    </location>
</feature>
<feature type="transmembrane region" description="Helical" evidence="1">
    <location>
        <begin position="126"/>
        <end position="148"/>
    </location>
</feature>
<dbReference type="AlphaFoldDB" id="A0A4Q5MX99"/>
<dbReference type="Pfam" id="PF19814">
    <property type="entry name" value="DUF6297"/>
    <property type="match status" value="1"/>
</dbReference>
<dbReference type="EMBL" id="SDWW01000038">
    <property type="protein sequence ID" value="RYV50249.1"/>
    <property type="molecule type" value="Genomic_DNA"/>
</dbReference>
<keyword evidence="1" id="KW-1133">Transmembrane helix</keyword>
<evidence type="ECO:0000313" key="2">
    <source>
        <dbReference type="EMBL" id="RYV50249.1"/>
    </source>
</evidence>
<dbReference type="Proteomes" id="UP000293764">
    <property type="component" value="Unassembled WGS sequence"/>
</dbReference>
<feature type="transmembrane region" description="Helical" evidence="1">
    <location>
        <begin position="388"/>
        <end position="409"/>
    </location>
</feature>
<dbReference type="InterPro" id="IPR046264">
    <property type="entry name" value="DUF6297"/>
</dbReference>
<keyword evidence="1" id="KW-0812">Transmembrane</keyword>
<gene>
    <name evidence="2" type="ORF">EUA98_14595</name>
</gene>
<feature type="transmembrane region" description="Helical" evidence="1">
    <location>
        <begin position="191"/>
        <end position="211"/>
    </location>
</feature>
<feature type="transmembrane region" description="Helical" evidence="1">
    <location>
        <begin position="223"/>
        <end position="241"/>
    </location>
</feature>
<name>A0A4Q5MX99_9MICO</name>
<organism evidence="2 3">
    <name type="scientific">Pengzhenrongella frigida</name>
    <dbReference type="NCBI Taxonomy" id="1259133"/>
    <lineage>
        <taxon>Bacteria</taxon>
        <taxon>Bacillati</taxon>
        <taxon>Actinomycetota</taxon>
        <taxon>Actinomycetes</taxon>
        <taxon>Micrococcales</taxon>
        <taxon>Pengzhenrongella</taxon>
    </lineage>
</organism>
<feature type="transmembrane region" description="Helical" evidence="1">
    <location>
        <begin position="469"/>
        <end position="485"/>
    </location>
</feature>
<accession>A0A4Q5MX99</accession>
<feature type="transmembrane region" description="Helical" evidence="1">
    <location>
        <begin position="160"/>
        <end position="179"/>
    </location>
</feature>
<keyword evidence="1" id="KW-0472">Membrane</keyword>
<reference evidence="2 3" key="1">
    <citation type="submission" date="2019-01" db="EMBL/GenBank/DDBJ databases">
        <title>Novel species of Cellulomonas.</title>
        <authorList>
            <person name="Liu Q."/>
            <person name="Xin Y.-H."/>
        </authorList>
    </citation>
    <scope>NUCLEOTIDE SEQUENCE [LARGE SCALE GENOMIC DNA]</scope>
    <source>
        <strain evidence="2 3">HLT2-17</strain>
    </source>
</reference>
<protein>
    <submittedName>
        <fullName evidence="2">Uncharacterized protein</fullName>
    </submittedName>
</protein>
<dbReference type="OrthoDB" id="4922321at2"/>
<feature type="transmembrane region" description="Helical" evidence="1">
    <location>
        <begin position="342"/>
        <end position="360"/>
    </location>
</feature>
<proteinExistence type="predicted"/>
<sequence length="515" mass="52096">MTTSAVRTPSGRDIRRFTAATARTRGGAGIGELLGDVYYAFITSAIGIGMAVGVVNTMRDALPPSSAAPAAGPDLSLPGLAALTVLAFVGVLLSLAGRLGPVGVGGAEATWWLSLPVDRRGLLRPVAVRLPLVAGAVSAVLLVLIDLGLRAQSGETLDRVLRVGAVGGLGAAALVLLAGVGQSFGAVRRRIATAGNVLLGLVPVLALVGGYSGWRPGDLPTPAPVIVVVLAVVVVAAGLLLDRRLARIPARDLRDSGSVASQAVGAMVSLDSRELGRALTDGAAPTRRRRVARFSWVSSAATALVAADLAVLRRSPRHLVQVVAAACVPAVVVGVRQIAVPGVLAAAFVVSGYVAMVATAEGARRAEMSPVLDRLLPLAAARVRTLRMVVPGVVMLLWSIAAFAAVARLEGDLSSWLALAVLSTPVWAGAAVRSAYRPSPDWSGPLVSTAAGALPVGVGGVLARGPDTVVLGLVPTGIAIVLGFVTPHLLIAQVVTSAIALAVGAHITTPKSVHA</sequence>
<comment type="caution">
    <text evidence="2">The sequence shown here is derived from an EMBL/GenBank/DDBJ whole genome shotgun (WGS) entry which is preliminary data.</text>
</comment>
<feature type="transmembrane region" description="Helical" evidence="1">
    <location>
        <begin position="416"/>
        <end position="436"/>
    </location>
</feature>
<evidence type="ECO:0000313" key="3">
    <source>
        <dbReference type="Proteomes" id="UP000293764"/>
    </source>
</evidence>
<feature type="transmembrane region" description="Helical" evidence="1">
    <location>
        <begin position="37"/>
        <end position="55"/>
    </location>
</feature>
<keyword evidence="3" id="KW-1185">Reference proteome</keyword>
<feature type="transmembrane region" description="Helical" evidence="1">
    <location>
        <begin position="75"/>
        <end position="96"/>
    </location>
</feature>
<dbReference type="RefSeq" id="WP_130103423.1">
    <property type="nucleotide sequence ID" value="NZ_SDWW01000038.1"/>
</dbReference>